<dbReference type="Proteomes" id="UP000054408">
    <property type="component" value="Unassembled WGS sequence"/>
</dbReference>
<feature type="non-terminal residue" evidence="1">
    <location>
        <position position="1"/>
    </location>
</feature>
<dbReference type="RefSeq" id="XP_013759347.1">
    <property type="nucleotide sequence ID" value="XM_013903893.1"/>
</dbReference>
<dbReference type="InterPro" id="IPR006553">
    <property type="entry name" value="Leu-rich_rpt_Cys-con_subtyp"/>
</dbReference>
<dbReference type="GO" id="GO:0019005">
    <property type="term" value="C:SCF ubiquitin ligase complex"/>
    <property type="evidence" value="ECO:0007669"/>
    <property type="project" value="TreeGrafter"/>
</dbReference>
<dbReference type="EMBL" id="GL349448">
    <property type="protein sequence ID" value="KNC47869.1"/>
    <property type="molecule type" value="Genomic_DNA"/>
</dbReference>
<evidence type="ECO:0008006" key="3">
    <source>
        <dbReference type="Google" id="ProtNLM"/>
    </source>
</evidence>
<reference evidence="1 2" key="1">
    <citation type="submission" date="2010-05" db="EMBL/GenBank/DDBJ databases">
        <title>The Genome Sequence of Thecamonas trahens ATCC 50062.</title>
        <authorList>
            <consortium name="The Broad Institute Genome Sequencing Platform"/>
            <person name="Russ C."/>
            <person name="Cuomo C."/>
            <person name="Shea T."/>
            <person name="Young S.K."/>
            <person name="Zeng Q."/>
            <person name="Koehrsen M."/>
            <person name="Haas B."/>
            <person name="Borodovsky M."/>
            <person name="Guigo R."/>
            <person name="Alvarado L."/>
            <person name="Berlin A."/>
            <person name="Bochicchio J."/>
            <person name="Borenstein D."/>
            <person name="Chapman S."/>
            <person name="Chen Z."/>
            <person name="Freedman E."/>
            <person name="Gellesch M."/>
            <person name="Goldberg J."/>
            <person name="Griggs A."/>
            <person name="Gujja S."/>
            <person name="Heilman E."/>
            <person name="Heiman D."/>
            <person name="Hepburn T."/>
            <person name="Howarth C."/>
            <person name="Jen D."/>
            <person name="Larson L."/>
            <person name="Mehta T."/>
            <person name="Park D."/>
            <person name="Pearson M."/>
            <person name="Roberts A."/>
            <person name="Saif S."/>
            <person name="Shenoy N."/>
            <person name="Sisk P."/>
            <person name="Stolte C."/>
            <person name="Sykes S."/>
            <person name="Thomson T."/>
            <person name="Walk T."/>
            <person name="White J."/>
            <person name="Yandava C."/>
            <person name="Burger G."/>
            <person name="Gray M.W."/>
            <person name="Holland P.W.H."/>
            <person name="King N."/>
            <person name="Lang F.B.F."/>
            <person name="Roger A.J."/>
            <person name="Ruiz-Trillo I."/>
            <person name="Lander E."/>
            <person name="Nusbaum C."/>
        </authorList>
    </citation>
    <scope>NUCLEOTIDE SEQUENCE [LARGE SCALE GENOMIC DNA]</scope>
    <source>
        <strain evidence="1 2">ATCC 50062</strain>
    </source>
</reference>
<dbReference type="InterPro" id="IPR032675">
    <property type="entry name" value="LRR_dom_sf"/>
</dbReference>
<protein>
    <recommendedName>
        <fullName evidence="3">RNI-like protein</fullName>
    </recommendedName>
</protein>
<proteinExistence type="predicted"/>
<dbReference type="SUPFAM" id="SSF52047">
    <property type="entry name" value="RNI-like"/>
    <property type="match status" value="1"/>
</dbReference>
<dbReference type="eggNOG" id="KOG1947">
    <property type="taxonomic scope" value="Eukaryota"/>
</dbReference>
<accession>A0A0L0D686</accession>
<dbReference type="STRING" id="461836.A0A0L0D686"/>
<evidence type="ECO:0000313" key="1">
    <source>
        <dbReference type="EMBL" id="KNC47869.1"/>
    </source>
</evidence>
<dbReference type="AlphaFoldDB" id="A0A0L0D686"/>
<evidence type="ECO:0000313" key="2">
    <source>
        <dbReference type="Proteomes" id="UP000054408"/>
    </source>
</evidence>
<dbReference type="SMART" id="SM00367">
    <property type="entry name" value="LRR_CC"/>
    <property type="match status" value="5"/>
</dbReference>
<gene>
    <name evidence="1" type="ORF">AMSG_04099</name>
</gene>
<dbReference type="GeneID" id="25563662"/>
<keyword evidence="2" id="KW-1185">Reference proteome</keyword>
<dbReference type="Gene3D" id="3.80.10.10">
    <property type="entry name" value="Ribonuclease Inhibitor"/>
    <property type="match status" value="1"/>
</dbReference>
<dbReference type="PANTHER" id="PTHR13318:SF105">
    <property type="entry name" value="F-BOX_LRR-REPEAT PROTEIN 3"/>
    <property type="match status" value="1"/>
</dbReference>
<organism evidence="1 2">
    <name type="scientific">Thecamonas trahens ATCC 50062</name>
    <dbReference type="NCBI Taxonomy" id="461836"/>
    <lineage>
        <taxon>Eukaryota</taxon>
        <taxon>Apusozoa</taxon>
        <taxon>Apusomonadida</taxon>
        <taxon>Apusomonadidae</taxon>
        <taxon>Thecamonas</taxon>
    </lineage>
</organism>
<dbReference type="PANTHER" id="PTHR13318">
    <property type="entry name" value="PARTNER OF PAIRED, ISOFORM B-RELATED"/>
    <property type="match status" value="1"/>
</dbReference>
<sequence>MDALDALLEAYDIPTEATTDDELAAVAAANSEMDLTRFASVSSAKISYATEYGQSITKLVVVDTALTDADLAPLIDLLPALKEVDLSQSAKLTDVTLIALAQTSPGITKLTLNACTGFTDAGIMVAALTLNSLTDLSLTACTKLTDQALEALSQAPCIASLTSLSLAYSTSYTSDTLEALLSETAALESLNLALVACVRNESLKVVADRAPRLRDLNIASCLLIDDDGIAELCGGDDDDAEGIGPTLTTLNCASLPLVTDFGLSLLADYFPALRDLNLQLCEGITQLGAENLYNSAPHIAKLTF</sequence>
<dbReference type="OrthoDB" id="423607at2759"/>
<dbReference type="OMA" id="CELELTN"/>
<name>A0A0L0D686_THETB</name>
<dbReference type="GO" id="GO:0031146">
    <property type="term" value="P:SCF-dependent proteasomal ubiquitin-dependent protein catabolic process"/>
    <property type="evidence" value="ECO:0007669"/>
    <property type="project" value="TreeGrafter"/>
</dbReference>